<evidence type="ECO:0000256" key="7">
    <source>
        <dbReference type="ARBA" id="ARBA00049197"/>
    </source>
</evidence>
<dbReference type="PANTHER" id="PTHR22981:SF7">
    <property type="entry name" value="3-HYDROXYISOBUTYRATE DEHYDROGENASE, MITOCHONDRIAL"/>
    <property type="match status" value="1"/>
</dbReference>
<evidence type="ECO:0000256" key="5">
    <source>
        <dbReference type="ARBA" id="ARBA00023002"/>
    </source>
</evidence>
<dbReference type="SUPFAM" id="SSF51735">
    <property type="entry name" value="NAD(P)-binding Rossmann-fold domains"/>
    <property type="match status" value="1"/>
</dbReference>
<dbReference type="Pfam" id="PF03446">
    <property type="entry name" value="NAD_binding_2"/>
    <property type="match status" value="1"/>
</dbReference>
<gene>
    <name evidence="10" type="primary">LOC102802073</name>
</gene>
<evidence type="ECO:0000313" key="9">
    <source>
        <dbReference type="Proteomes" id="UP000694865"/>
    </source>
</evidence>
<evidence type="ECO:0000313" key="10">
    <source>
        <dbReference type="RefSeq" id="XP_006811277.1"/>
    </source>
</evidence>
<comment type="similarity">
    <text evidence="2">Belongs to the HIBADH-related family. 3-hydroxyisobutyrate dehydrogenase subfamily.</text>
</comment>
<keyword evidence="9" id="KW-1185">Reference proteome</keyword>
<dbReference type="Proteomes" id="UP000694865">
    <property type="component" value="Unplaced"/>
</dbReference>
<evidence type="ECO:0000256" key="2">
    <source>
        <dbReference type="ARBA" id="ARBA00006013"/>
    </source>
</evidence>
<dbReference type="InterPro" id="IPR006115">
    <property type="entry name" value="6PGDH_NADP-bd"/>
</dbReference>
<organism evidence="9 10">
    <name type="scientific">Saccoglossus kowalevskii</name>
    <name type="common">Acorn worm</name>
    <dbReference type="NCBI Taxonomy" id="10224"/>
    <lineage>
        <taxon>Eukaryota</taxon>
        <taxon>Metazoa</taxon>
        <taxon>Hemichordata</taxon>
        <taxon>Enteropneusta</taxon>
        <taxon>Harrimaniidae</taxon>
        <taxon>Saccoglossus</taxon>
    </lineage>
</organism>
<sequence length="112" mass="11798">MGGPMAQNLIKHGYALVVYEVYPEAITPIQDLGAQVAESPAEVAQRTDRIITMLPSSTRVQSVYAGSDGILSSIKQGSLLIDNSTIDPTVSKDMAALAEKKGCVFMDAPVSG</sequence>
<dbReference type="InterPro" id="IPR036291">
    <property type="entry name" value="NAD(P)-bd_dom_sf"/>
</dbReference>
<accession>A0ABM0LU36</accession>
<dbReference type="EC" id="1.1.1.31" evidence="3"/>
<dbReference type="Gene3D" id="3.40.50.720">
    <property type="entry name" value="NAD(P)-binding Rossmann-like Domain"/>
    <property type="match status" value="1"/>
</dbReference>
<keyword evidence="4" id="KW-0101">Branched-chain amino acid catabolism</keyword>
<comment type="pathway">
    <text evidence="1">Amino-acid degradation; L-valine degradation.</text>
</comment>
<dbReference type="GeneID" id="102802073"/>
<name>A0ABM0LU36_SACKO</name>
<dbReference type="PANTHER" id="PTHR22981">
    <property type="entry name" value="3-HYDROXYISOBUTYRATE DEHYDROGENASE-RELATED"/>
    <property type="match status" value="1"/>
</dbReference>
<evidence type="ECO:0000256" key="3">
    <source>
        <dbReference type="ARBA" id="ARBA00012991"/>
    </source>
</evidence>
<evidence type="ECO:0000256" key="4">
    <source>
        <dbReference type="ARBA" id="ARBA00022456"/>
    </source>
</evidence>
<feature type="domain" description="6-phosphogluconate dehydrogenase NADP-binding" evidence="8">
    <location>
        <begin position="1"/>
        <end position="112"/>
    </location>
</feature>
<feature type="non-terminal residue" evidence="10">
    <location>
        <position position="112"/>
    </location>
</feature>
<comment type="catalytic activity">
    <reaction evidence="7">
        <text>3-hydroxy-2-methylpropanoate + NAD(+) = 2-methyl-3-oxopropanoate + NADH + H(+)</text>
        <dbReference type="Rhea" id="RHEA:17681"/>
        <dbReference type="ChEBI" id="CHEBI:11805"/>
        <dbReference type="ChEBI" id="CHEBI:15378"/>
        <dbReference type="ChEBI" id="CHEBI:57540"/>
        <dbReference type="ChEBI" id="CHEBI:57700"/>
        <dbReference type="ChEBI" id="CHEBI:57945"/>
        <dbReference type="EC" id="1.1.1.31"/>
    </reaction>
</comment>
<proteinExistence type="inferred from homology"/>
<reference evidence="10" key="1">
    <citation type="submission" date="2025-08" db="UniProtKB">
        <authorList>
            <consortium name="RefSeq"/>
        </authorList>
    </citation>
    <scope>IDENTIFICATION</scope>
    <source>
        <tissue evidence="10">Testes</tissue>
    </source>
</reference>
<keyword evidence="5" id="KW-0560">Oxidoreductase</keyword>
<dbReference type="RefSeq" id="XP_006811277.1">
    <property type="nucleotide sequence ID" value="XM_006811214.1"/>
</dbReference>
<evidence type="ECO:0000256" key="6">
    <source>
        <dbReference type="ARBA" id="ARBA00023027"/>
    </source>
</evidence>
<evidence type="ECO:0000259" key="8">
    <source>
        <dbReference type="Pfam" id="PF03446"/>
    </source>
</evidence>
<evidence type="ECO:0000256" key="1">
    <source>
        <dbReference type="ARBA" id="ARBA00005109"/>
    </source>
</evidence>
<keyword evidence="6" id="KW-0520">NAD</keyword>
<protein>
    <recommendedName>
        <fullName evidence="3">3-hydroxyisobutyrate dehydrogenase</fullName>
        <ecNumber evidence="3">1.1.1.31</ecNumber>
    </recommendedName>
</protein>